<protein>
    <submittedName>
        <fullName evidence="1">Uncharacterized protein</fullName>
    </submittedName>
</protein>
<sequence>MTCKRPCHALLVDIYDEKKYKKQVVSDKFRILISRTQRDSICKLRGKHSKLPLNCFHIEYSLV</sequence>
<evidence type="ECO:0000313" key="1">
    <source>
        <dbReference type="EMBL" id="CEO53094.1"/>
    </source>
</evidence>
<dbReference type="EMBL" id="CDPU01000033">
    <property type="protein sequence ID" value="CEO53094.1"/>
    <property type="molecule type" value="Genomic_DNA"/>
</dbReference>
<name>A0A0B7K7E2_BIOOC</name>
<dbReference type="AlphaFoldDB" id="A0A0B7K7E2"/>
<reference evidence="1" key="1">
    <citation type="submission" date="2015-01" db="EMBL/GenBank/DDBJ databases">
        <authorList>
            <person name="Durling Mikael"/>
        </authorList>
    </citation>
    <scope>NUCLEOTIDE SEQUENCE</scope>
</reference>
<organism evidence="1">
    <name type="scientific">Bionectria ochroleuca</name>
    <name type="common">Gliocladium roseum</name>
    <dbReference type="NCBI Taxonomy" id="29856"/>
    <lineage>
        <taxon>Eukaryota</taxon>
        <taxon>Fungi</taxon>
        <taxon>Dikarya</taxon>
        <taxon>Ascomycota</taxon>
        <taxon>Pezizomycotina</taxon>
        <taxon>Sordariomycetes</taxon>
        <taxon>Hypocreomycetidae</taxon>
        <taxon>Hypocreales</taxon>
        <taxon>Bionectriaceae</taxon>
        <taxon>Clonostachys</taxon>
    </lineage>
</organism>
<accession>A0A0B7K7E2</accession>
<proteinExistence type="predicted"/>
<gene>
    <name evidence="1" type="ORF">BN869_000009152_1</name>
</gene>